<gene>
    <name evidence="1" type="ORF">OUZ56_014353</name>
</gene>
<accession>A0ABR0AJH9</accession>
<dbReference type="Proteomes" id="UP001234178">
    <property type="component" value="Unassembled WGS sequence"/>
</dbReference>
<keyword evidence="2" id="KW-1185">Reference proteome</keyword>
<proteinExistence type="predicted"/>
<comment type="caution">
    <text evidence="1">The sequence shown here is derived from an EMBL/GenBank/DDBJ whole genome shotgun (WGS) entry which is preliminary data.</text>
</comment>
<name>A0ABR0AJH9_9CRUS</name>
<reference evidence="1 2" key="1">
    <citation type="journal article" date="2023" name="Nucleic Acids Res.">
        <title>The hologenome of Daphnia magna reveals possible DNA methylation and microbiome-mediated evolution of the host genome.</title>
        <authorList>
            <person name="Chaturvedi A."/>
            <person name="Li X."/>
            <person name="Dhandapani V."/>
            <person name="Marshall H."/>
            <person name="Kissane S."/>
            <person name="Cuenca-Cambronero M."/>
            <person name="Asole G."/>
            <person name="Calvet F."/>
            <person name="Ruiz-Romero M."/>
            <person name="Marangio P."/>
            <person name="Guigo R."/>
            <person name="Rago D."/>
            <person name="Mirbahai L."/>
            <person name="Eastwood N."/>
            <person name="Colbourne J.K."/>
            <person name="Zhou J."/>
            <person name="Mallon E."/>
            <person name="Orsini L."/>
        </authorList>
    </citation>
    <scope>NUCLEOTIDE SEQUENCE [LARGE SCALE GENOMIC DNA]</scope>
    <source>
        <strain evidence="1">LRV0_1</strain>
    </source>
</reference>
<evidence type="ECO:0000313" key="2">
    <source>
        <dbReference type="Proteomes" id="UP001234178"/>
    </source>
</evidence>
<protein>
    <submittedName>
        <fullName evidence="1">Uncharacterized protein</fullName>
    </submittedName>
</protein>
<dbReference type="EMBL" id="JAOYFB010000038">
    <property type="protein sequence ID" value="KAK4025278.1"/>
    <property type="molecule type" value="Genomic_DNA"/>
</dbReference>
<evidence type="ECO:0000313" key="1">
    <source>
        <dbReference type="EMBL" id="KAK4025278.1"/>
    </source>
</evidence>
<organism evidence="1 2">
    <name type="scientific">Daphnia magna</name>
    <dbReference type="NCBI Taxonomy" id="35525"/>
    <lineage>
        <taxon>Eukaryota</taxon>
        <taxon>Metazoa</taxon>
        <taxon>Ecdysozoa</taxon>
        <taxon>Arthropoda</taxon>
        <taxon>Crustacea</taxon>
        <taxon>Branchiopoda</taxon>
        <taxon>Diplostraca</taxon>
        <taxon>Cladocera</taxon>
        <taxon>Anomopoda</taxon>
        <taxon>Daphniidae</taxon>
        <taxon>Daphnia</taxon>
    </lineage>
</organism>
<sequence length="157" mass="17489">MTFITIEVMKQNPQMMLTLSLPQLTAHNCSFLFPRMQNQPSTFQLCCPCLPESFTRSAMAEQHGANDIRASSDIRRRWRKGSPRNVVLWDRALFYLMVYAMGRTVAAPLGAVGNAPVGTSLCRCGGRFLGCAFPEWNLLPCQPGLVFGQVPPCSRSF</sequence>